<comment type="caution">
    <text evidence="1">The sequence shown here is derived from an EMBL/GenBank/DDBJ whole genome shotgun (WGS) entry which is preliminary data.</text>
</comment>
<sequence>MFQDYNVKTGRIGRARSSLVIFLETKKLMVVLGCSKGGESAFGMPLSVGIQFSKCFESIRWVPKSIHRWTEKKSDLKRLQGIDLDVLRVNSVLERVWKKARESIRGDPESIHWCPELVFDVQNPLGVDSSSSESIPRVKNFVLERK</sequence>
<evidence type="ECO:0000313" key="2">
    <source>
        <dbReference type="Proteomes" id="UP001341840"/>
    </source>
</evidence>
<accession>A0ABU6QQ38</accession>
<name>A0ABU6QQ38_9FABA</name>
<proteinExistence type="predicted"/>
<gene>
    <name evidence="1" type="ORF">PIB30_073673</name>
</gene>
<organism evidence="1 2">
    <name type="scientific">Stylosanthes scabra</name>
    <dbReference type="NCBI Taxonomy" id="79078"/>
    <lineage>
        <taxon>Eukaryota</taxon>
        <taxon>Viridiplantae</taxon>
        <taxon>Streptophyta</taxon>
        <taxon>Embryophyta</taxon>
        <taxon>Tracheophyta</taxon>
        <taxon>Spermatophyta</taxon>
        <taxon>Magnoliopsida</taxon>
        <taxon>eudicotyledons</taxon>
        <taxon>Gunneridae</taxon>
        <taxon>Pentapetalae</taxon>
        <taxon>rosids</taxon>
        <taxon>fabids</taxon>
        <taxon>Fabales</taxon>
        <taxon>Fabaceae</taxon>
        <taxon>Papilionoideae</taxon>
        <taxon>50 kb inversion clade</taxon>
        <taxon>dalbergioids sensu lato</taxon>
        <taxon>Dalbergieae</taxon>
        <taxon>Pterocarpus clade</taxon>
        <taxon>Stylosanthes</taxon>
    </lineage>
</organism>
<evidence type="ECO:0000313" key="1">
    <source>
        <dbReference type="EMBL" id="MED6113741.1"/>
    </source>
</evidence>
<keyword evidence="2" id="KW-1185">Reference proteome</keyword>
<dbReference type="Proteomes" id="UP001341840">
    <property type="component" value="Unassembled WGS sequence"/>
</dbReference>
<dbReference type="EMBL" id="JASCZI010000899">
    <property type="protein sequence ID" value="MED6113741.1"/>
    <property type="molecule type" value="Genomic_DNA"/>
</dbReference>
<reference evidence="1 2" key="1">
    <citation type="journal article" date="2023" name="Plants (Basel)">
        <title>Bridging the Gap: Combining Genomics and Transcriptomics Approaches to Understand Stylosanthes scabra, an Orphan Legume from the Brazilian Caatinga.</title>
        <authorList>
            <person name="Ferreira-Neto J.R.C."/>
            <person name="da Silva M.D."/>
            <person name="Binneck E."/>
            <person name="de Melo N.F."/>
            <person name="da Silva R.H."/>
            <person name="de Melo A.L.T.M."/>
            <person name="Pandolfi V."/>
            <person name="Bustamante F.O."/>
            <person name="Brasileiro-Vidal A.C."/>
            <person name="Benko-Iseppon A.M."/>
        </authorList>
    </citation>
    <scope>NUCLEOTIDE SEQUENCE [LARGE SCALE GENOMIC DNA]</scope>
    <source>
        <tissue evidence="1">Leaves</tissue>
    </source>
</reference>
<protein>
    <submittedName>
        <fullName evidence="1">Uncharacterized protein</fullName>
    </submittedName>
</protein>